<dbReference type="AlphaFoldDB" id="A0AAV3SJ50"/>
<feature type="region of interest" description="Disordered" evidence="2">
    <location>
        <begin position="544"/>
        <end position="563"/>
    </location>
</feature>
<evidence type="ECO:0000256" key="1">
    <source>
        <dbReference type="ARBA" id="ARBA00022729"/>
    </source>
</evidence>
<keyword evidence="3" id="KW-0472">Membrane</keyword>
<reference evidence="7" key="2">
    <citation type="submission" date="2022-04" db="EMBL/GenBank/DDBJ databases">
        <title>Sequencing and genomic assembly of Halococcus dombrowskii.</title>
        <authorList>
            <person name="Lim S.W."/>
            <person name="MacLea K.S."/>
        </authorList>
    </citation>
    <scope>NUCLEOTIDE SEQUENCE</scope>
    <source>
        <strain evidence="7">H4</strain>
    </source>
</reference>
<dbReference type="Pfam" id="PF23951">
    <property type="entry name" value="DUF7282"/>
    <property type="match status" value="1"/>
</dbReference>
<dbReference type="NCBIfam" id="NF045517">
    <property type="entry name" value="halo_surf_dom"/>
    <property type="match status" value="1"/>
</dbReference>
<keyword evidence="8" id="KW-1185">Reference proteome</keyword>
<dbReference type="GO" id="GO:0005886">
    <property type="term" value="C:plasma membrane"/>
    <property type="evidence" value="ECO:0007669"/>
    <property type="project" value="UniProtKB-SubCell"/>
</dbReference>
<evidence type="ECO:0000313" key="7">
    <source>
        <dbReference type="EMBL" id="UOO96388.1"/>
    </source>
</evidence>
<proteinExistence type="predicted"/>
<feature type="domain" description="DUF7282" evidence="4">
    <location>
        <begin position="423"/>
        <end position="533"/>
    </location>
</feature>
<accession>A0AAV3SJ50</accession>
<feature type="transmembrane region" description="Helical" evidence="3">
    <location>
        <begin position="570"/>
        <end position="587"/>
    </location>
</feature>
<evidence type="ECO:0000256" key="3">
    <source>
        <dbReference type="SAM" id="Phobius"/>
    </source>
</evidence>
<organism evidence="6 9">
    <name type="scientific">Halococcus dombrowskii</name>
    <dbReference type="NCBI Taxonomy" id="179637"/>
    <lineage>
        <taxon>Archaea</taxon>
        <taxon>Methanobacteriati</taxon>
        <taxon>Methanobacteriota</taxon>
        <taxon>Stenosarchaea group</taxon>
        <taxon>Halobacteria</taxon>
        <taxon>Halobacteriales</taxon>
        <taxon>Halococcaceae</taxon>
        <taxon>Halococcus</taxon>
    </lineage>
</organism>
<reference evidence="6" key="3">
    <citation type="submission" date="2023-12" db="EMBL/GenBank/DDBJ databases">
        <authorList>
            <person name="Sun Q."/>
            <person name="Inoue M."/>
        </authorList>
    </citation>
    <scope>NUCLEOTIDE SEQUENCE</scope>
    <source>
        <strain evidence="6">JCM 12289</strain>
    </source>
</reference>
<reference evidence="6" key="1">
    <citation type="journal article" date="2014" name="Int. J. Syst. Evol. Microbiol.">
        <title>Complete genome sequence of Corynebacterium casei LMG S-19264T (=DSM 44701T), isolated from a smear-ripened cheese.</title>
        <authorList>
            <consortium name="US DOE Joint Genome Institute (JGI-PGF)"/>
            <person name="Walter F."/>
            <person name="Albersmeier A."/>
            <person name="Kalinowski J."/>
            <person name="Ruckert C."/>
        </authorList>
    </citation>
    <scope>NUCLEOTIDE SEQUENCE</scope>
    <source>
        <strain evidence="6">JCM 12289</strain>
    </source>
</reference>
<sequence>MAIVTDRSGLVLVVVVVLAAFVGAMPAAAQDVGNATDRPTASFNQSTVNEQRGDIAAIELDLSGATNATVSVGSEAVNYAANVTVNDSNGDGRVTLLMNTYIAGLDTNNSVYGATAGDAVVGTNRTTAPLDSPLETSQYNLSVAVDDRRTDTATLALTERTAGELITWTAPAASFDNATNASEVAAAVDNGRITASDSVAVGDVSVNQIKLSGIYGALAVSNVTELLRSGELDFSMVQTNPSTNRPPKRLDLNRSLANDSIRVVPDPRNDVLYVNVDTRAAVFDNGTLSAGDRFESTLTIDGESTLADADESVSANVTFVGTEVGLADPSLAAGPNQTVSGTTSVAPGSEVRVRIQRNGSSSIVKTNTTRVKPNGSFDTSFNLSSVAPRSTVTVQAEGPLGTGDRMNTTVGPYRPSGTPDGTAALAVPDQTTTGETVTVRNATLPDGGFVVVHAANASSDPLGSVLGASSYLENGTTENVTVSLSEPLAEDTRVVVMAHTDSNDNQVYDFSSSNGGEDGPYTINGSAVTTGAQLAIVETTTIETTTAETPSGTTAATADANGTTDGSGPGFGIVAALLALSLAGLAWRRR</sequence>
<dbReference type="InterPro" id="IPR055706">
    <property type="entry name" value="Slg1/2_DUF7282"/>
</dbReference>
<dbReference type="NCBIfam" id="TIGR04126">
    <property type="entry name" value="PGF_CTERM"/>
    <property type="match status" value="1"/>
</dbReference>
<dbReference type="EMBL" id="BAAADN010000043">
    <property type="protein sequence ID" value="GAA0468625.1"/>
    <property type="molecule type" value="Genomic_DNA"/>
</dbReference>
<dbReference type="Pfam" id="PF25162">
    <property type="entry name" value="DUF7827"/>
    <property type="match status" value="1"/>
</dbReference>
<evidence type="ECO:0000313" key="8">
    <source>
        <dbReference type="Proteomes" id="UP000830542"/>
    </source>
</evidence>
<dbReference type="EMBL" id="CP095005">
    <property type="protein sequence ID" value="UOO96388.1"/>
    <property type="molecule type" value="Genomic_DNA"/>
</dbReference>
<evidence type="ECO:0000313" key="6">
    <source>
        <dbReference type="EMBL" id="GAA0468625.1"/>
    </source>
</evidence>
<keyword evidence="3" id="KW-0812">Transmembrane</keyword>
<dbReference type="GO" id="GO:0030115">
    <property type="term" value="C:S-layer"/>
    <property type="evidence" value="ECO:0007669"/>
    <property type="project" value="UniProtKB-SubCell"/>
</dbReference>
<keyword evidence="1" id="KW-0732">Signal</keyword>
<evidence type="ECO:0000313" key="9">
    <source>
        <dbReference type="Proteomes" id="UP001500962"/>
    </source>
</evidence>
<protein>
    <submittedName>
        <fullName evidence="7">PGF-CTERM sorting domain-containing protein</fullName>
    </submittedName>
</protein>
<dbReference type="KEGG" id="hdo:MUK72_06710"/>
<dbReference type="InterPro" id="IPR057149">
    <property type="entry name" value="DUF7827"/>
</dbReference>
<evidence type="ECO:0000259" key="4">
    <source>
        <dbReference type="Pfam" id="PF23951"/>
    </source>
</evidence>
<gene>
    <name evidence="6" type="ORF">GCM10008985_27060</name>
    <name evidence="7" type="ORF">MUK72_06710</name>
</gene>
<evidence type="ECO:0000256" key="2">
    <source>
        <dbReference type="SAM" id="MobiDB-lite"/>
    </source>
</evidence>
<dbReference type="InterPro" id="IPR026371">
    <property type="entry name" value="PGF_CTERM"/>
</dbReference>
<dbReference type="RefSeq" id="WP_244705045.1">
    <property type="nucleotide sequence ID" value="NZ_BAAADN010000043.1"/>
</dbReference>
<feature type="domain" description="DUF7827" evidence="5">
    <location>
        <begin position="36"/>
        <end position="144"/>
    </location>
</feature>
<dbReference type="Proteomes" id="UP001500962">
    <property type="component" value="Unassembled WGS sequence"/>
</dbReference>
<keyword evidence="3" id="KW-1133">Transmembrane helix</keyword>
<dbReference type="Proteomes" id="UP000830542">
    <property type="component" value="Chromosome"/>
</dbReference>
<dbReference type="GeneID" id="71761524"/>
<name>A0AAV3SJ50_HALDO</name>
<evidence type="ECO:0000259" key="5">
    <source>
        <dbReference type="Pfam" id="PF25162"/>
    </source>
</evidence>